<dbReference type="Proteomes" id="UP000762676">
    <property type="component" value="Unassembled WGS sequence"/>
</dbReference>
<sequence length="108" mass="11890">MRLSKDFCRFYSKGNYDTHIAINTITITIKTVSFVNLTTTIAGTDITTTQALCRISSPSPHRINLFDEEQVKPSVGPQLQASGRRVDASQCVCPQAGCPTFLQRQAPN</sequence>
<organism evidence="1 2">
    <name type="scientific">Elysia marginata</name>
    <dbReference type="NCBI Taxonomy" id="1093978"/>
    <lineage>
        <taxon>Eukaryota</taxon>
        <taxon>Metazoa</taxon>
        <taxon>Spiralia</taxon>
        <taxon>Lophotrochozoa</taxon>
        <taxon>Mollusca</taxon>
        <taxon>Gastropoda</taxon>
        <taxon>Heterobranchia</taxon>
        <taxon>Euthyneura</taxon>
        <taxon>Panpulmonata</taxon>
        <taxon>Sacoglossa</taxon>
        <taxon>Placobranchoidea</taxon>
        <taxon>Plakobranchidae</taxon>
        <taxon>Elysia</taxon>
    </lineage>
</organism>
<reference evidence="1 2" key="1">
    <citation type="journal article" date="2021" name="Elife">
        <title>Chloroplast acquisition without the gene transfer in kleptoplastic sea slugs, Plakobranchus ocellatus.</title>
        <authorList>
            <person name="Maeda T."/>
            <person name="Takahashi S."/>
            <person name="Yoshida T."/>
            <person name="Shimamura S."/>
            <person name="Takaki Y."/>
            <person name="Nagai Y."/>
            <person name="Toyoda A."/>
            <person name="Suzuki Y."/>
            <person name="Arimoto A."/>
            <person name="Ishii H."/>
            <person name="Satoh N."/>
            <person name="Nishiyama T."/>
            <person name="Hasebe M."/>
            <person name="Maruyama T."/>
            <person name="Minagawa J."/>
            <person name="Obokata J."/>
            <person name="Shigenobu S."/>
        </authorList>
    </citation>
    <scope>NUCLEOTIDE SEQUENCE [LARGE SCALE GENOMIC DNA]</scope>
</reference>
<dbReference type="AlphaFoldDB" id="A0AAV4HF97"/>
<keyword evidence="2" id="KW-1185">Reference proteome</keyword>
<gene>
    <name evidence="1" type="ORF">ElyMa_002717500</name>
</gene>
<evidence type="ECO:0000313" key="2">
    <source>
        <dbReference type="Proteomes" id="UP000762676"/>
    </source>
</evidence>
<evidence type="ECO:0000313" key="1">
    <source>
        <dbReference type="EMBL" id="GFR96299.1"/>
    </source>
</evidence>
<accession>A0AAV4HF97</accession>
<dbReference type="EMBL" id="BMAT01005576">
    <property type="protein sequence ID" value="GFR96299.1"/>
    <property type="molecule type" value="Genomic_DNA"/>
</dbReference>
<protein>
    <submittedName>
        <fullName evidence="1">Uncharacterized protein</fullName>
    </submittedName>
</protein>
<comment type="caution">
    <text evidence="1">The sequence shown here is derived from an EMBL/GenBank/DDBJ whole genome shotgun (WGS) entry which is preliminary data.</text>
</comment>
<name>A0AAV4HF97_9GAST</name>
<proteinExistence type="predicted"/>